<evidence type="ECO:0000256" key="8">
    <source>
        <dbReference type="ARBA" id="ARBA00022917"/>
    </source>
</evidence>
<dbReference type="InterPro" id="IPR016189">
    <property type="entry name" value="Transl_init_fac_IF2/IF5_N"/>
</dbReference>
<keyword evidence="4" id="KW-0396">Initiation factor</keyword>
<reference evidence="19" key="1">
    <citation type="submission" date="2012-04" db="EMBL/GenBank/DDBJ databases">
        <title>The Genome Sequence of Loa loa.</title>
        <authorList>
            <consortium name="The Broad Institute Genome Sequencing Platform"/>
            <consortium name="Broad Institute Genome Sequencing Center for Infectious Disease"/>
            <person name="Nutman T.B."/>
            <person name="Fink D.L."/>
            <person name="Russ C."/>
            <person name="Young S."/>
            <person name="Zeng Q."/>
            <person name="Gargeya S."/>
            <person name="Alvarado L."/>
            <person name="Berlin A."/>
            <person name="Chapman S.B."/>
            <person name="Chen Z."/>
            <person name="Freedman E."/>
            <person name="Gellesch M."/>
            <person name="Goldberg J."/>
            <person name="Griggs A."/>
            <person name="Gujja S."/>
            <person name="Heilman E.R."/>
            <person name="Heiman D."/>
            <person name="Howarth C."/>
            <person name="Mehta T."/>
            <person name="Neiman D."/>
            <person name="Pearson M."/>
            <person name="Roberts A."/>
            <person name="Saif S."/>
            <person name="Shea T."/>
            <person name="Shenoy N."/>
            <person name="Sisk P."/>
            <person name="Stolte C."/>
            <person name="Sykes S."/>
            <person name="White J."/>
            <person name="Yandava C."/>
            <person name="Haas B."/>
            <person name="Henn M.R."/>
            <person name="Nusbaum C."/>
            <person name="Birren B."/>
        </authorList>
    </citation>
    <scope>NUCLEOTIDE SEQUENCE [LARGE SCALE GENOMIC DNA]</scope>
</reference>
<evidence type="ECO:0000259" key="17">
    <source>
        <dbReference type="SMART" id="SM00653"/>
    </source>
</evidence>
<dbReference type="SUPFAM" id="SSF75689">
    <property type="entry name" value="Zinc-binding domain of translation initiation factor 2 beta"/>
    <property type="match status" value="1"/>
</dbReference>
<proteinExistence type="inferred from homology"/>
<dbReference type="InterPro" id="IPR016190">
    <property type="entry name" value="Transl_init_fac_IF2/IF5_Zn-bd"/>
</dbReference>
<evidence type="ECO:0000256" key="6">
    <source>
        <dbReference type="ARBA" id="ARBA00022691"/>
    </source>
</evidence>
<comment type="subcellular location">
    <subcellularLocation>
        <location evidence="1">Nucleus</location>
    </subcellularLocation>
</comment>
<dbReference type="FunFam" id="3.30.30.170:FF:000001">
    <property type="entry name" value="Eukaryotic translation initiation factor 2 subunit"/>
    <property type="match status" value="1"/>
</dbReference>
<dbReference type="Pfam" id="PF01873">
    <property type="entry name" value="eIF-5_eIF-2B"/>
    <property type="match status" value="1"/>
</dbReference>
<dbReference type="Pfam" id="PF03942">
    <property type="entry name" value="DTW"/>
    <property type="match status" value="1"/>
</dbReference>
<evidence type="ECO:0000256" key="2">
    <source>
        <dbReference type="ARBA" id="ARBA00010397"/>
    </source>
</evidence>
<evidence type="ECO:0000256" key="7">
    <source>
        <dbReference type="ARBA" id="ARBA00022694"/>
    </source>
</evidence>
<dbReference type="WBParaSite" id="EN70_5120">
    <property type="protein sequence ID" value="EN70_5120"/>
    <property type="gene ID" value="EN70_5120"/>
</dbReference>
<evidence type="ECO:0000256" key="10">
    <source>
        <dbReference type="ARBA" id="ARBA00037050"/>
    </source>
</evidence>
<feature type="domain" description="Translation initiation factor IF2/IF5" evidence="17">
    <location>
        <begin position="115"/>
        <end position="224"/>
    </location>
</feature>
<comment type="similarity">
    <text evidence="2">Belongs to the eIF-2-beta/eIF-5 family.</text>
</comment>
<dbReference type="STRING" id="7209.A0A1I7VQC7"/>
<evidence type="ECO:0000313" key="19">
    <source>
        <dbReference type="Proteomes" id="UP000095285"/>
    </source>
</evidence>
<comment type="function">
    <text evidence="10">Catalyzes the formation of 3-(3-amino-3-carboxypropyl)uridine (acp3U) at position 20 in the D-loop of several cytoplasmic tRNAs (acp3U(20)).</text>
</comment>
<evidence type="ECO:0000313" key="20">
    <source>
        <dbReference type="WBParaSite" id="EN70_5120"/>
    </source>
</evidence>
<dbReference type="GO" id="GO:0003743">
    <property type="term" value="F:translation initiation factor activity"/>
    <property type="evidence" value="ECO:0007669"/>
    <property type="project" value="UniProtKB-KW"/>
</dbReference>
<dbReference type="eggNOG" id="KOG2768">
    <property type="taxonomic scope" value="Eukaryota"/>
</dbReference>
<dbReference type="Gene3D" id="3.30.30.170">
    <property type="match status" value="1"/>
</dbReference>
<dbReference type="GO" id="GO:0006400">
    <property type="term" value="P:tRNA modification"/>
    <property type="evidence" value="ECO:0007669"/>
    <property type="project" value="TreeGrafter"/>
</dbReference>
<keyword evidence="19" id="KW-1185">Reference proteome</keyword>
<evidence type="ECO:0000256" key="1">
    <source>
        <dbReference type="ARBA" id="ARBA00004123"/>
    </source>
</evidence>
<dbReference type="PANTHER" id="PTHR15627">
    <property type="entry name" value="NATURAL KILLER CELL-SPECIFIC ANTIGEN KLIP1"/>
    <property type="match status" value="1"/>
</dbReference>
<dbReference type="Proteomes" id="UP000095285">
    <property type="component" value="Unassembled WGS sequence"/>
</dbReference>
<evidence type="ECO:0000256" key="4">
    <source>
        <dbReference type="ARBA" id="ARBA00022540"/>
    </source>
</evidence>
<dbReference type="GO" id="GO:0016432">
    <property type="term" value="F:tRNA-uridine aminocarboxypropyltransferase activity"/>
    <property type="evidence" value="ECO:0007669"/>
    <property type="project" value="UniProtKB-EC"/>
</dbReference>
<name>A0A1I7VQC7_LOALO</name>
<evidence type="ECO:0000256" key="14">
    <source>
        <dbReference type="ARBA" id="ARBA00042452"/>
    </source>
</evidence>
<comment type="similarity">
    <text evidence="11">Belongs to the TDD superfamily. DTWD1 family.</text>
</comment>
<keyword evidence="6" id="KW-0949">S-adenosyl-L-methionine</keyword>
<feature type="domain" description="DTW" evidence="18">
    <location>
        <begin position="310"/>
        <end position="500"/>
    </location>
</feature>
<keyword evidence="7" id="KW-0819">tRNA processing</keyword>
<accession>A0A1I7VQC7</accession>
<dbReference type="InterPro" id="IPR002735">
    <property type="entry name" value="Transl_init_fac_IF2/IF5_dom"/>
</dbReference>
<dbReference type="AlphaFoldDB" id="A0A1I7VQC7"/>
<keyword evidence="8" id="KW-0648">Protein biosynthesis</keyword>
<dbReference type="SUPFAM" id="SSF100966">
    <property type="entry name" value="Translation initiation factor 2 beta, aIF2beta, N-terminal domain"/>
    <property type="match status" value="1"/>
</dbReference>
<protein>
    <recommendedName>
        <fullName evidence="13">Eukaryotic translation initiation factor 2 subunit 2</fullName>
        <ecNumber evidence="3">2.5.1.25</ecNumber>
    </recommendedName>
    <alternativeName>
        <fullName evidence="15">DTW domain-containing protein 1</fullName>
    </alternativeName>
    <alternativeName>
        <fullName evidence="14">Eukaryotic translation initiation factor 2 subunit beta</fullName>
    </alternativeName>
    <alternativeName>
        <fullName evidence="12">tRNA-uridine aminocarboxypropyltransferase 1</fullName>
    </alternativeName>
</protein>
<organism evidence="19 20">
    <name type="scientific">Loa loa</name>
    <name type="common">Eye worm</name>
    <name type="synonym">Filaria loa</name>
    <dbReference type="NCBI Taxonomy" id="7209"/>
    <lineage>
        <taxon>Eukaryota</taxon>
        <taxon>Metazoa</taxon>
        <taxon>Ecdysozoa</taxon>
        <taxon>Nematoda</taxon>
        <taxon>Chromadorea</taxon>
        <taxon>Rhabditida</taxon>
        <taxon>Spirurina</taxon>
        <taxon>Spiruromorpha</taxon>
        <taxon>Filarioidea</taxon>
        <taxon>Onchocercidae</taxon>
        <taxon>Loa</taxon>
    </lineage>
</organism>
<keyword evidence="9" id="KW-0539">Nucleus</keyword>
<dbReference type="InterPro" id="IPR005636">
    <property type="entry name" value="DTW"/>
</dbReference>
<reference evidence="20" key="2">
    <citation type="submission" date="2016-11" db="UniProtKB">
        <authorList>
            <consortium name="WormBaseParasite"/>
        </authorList>
    </citation>
    <scope>IDENTIFICATION</scope>
</reference>
<evidence type="ECO:0000256" key="13">
    <source>
        <dbReference type="ARBA" id="ARBA00040874"/>
    </source>
</evidence>
<dbReference type="InterPro" id="IPR051521">
    <property type="entry name" value="tRNA_Mod/Golgi_Maint"/>
</dbReference>
<comment type="catalytic activity">
    <reaction evidence="16">
        <text>a uridine in tRNA + S-adenosyl-L-methionine = a 3-[(3S)-3-amino-3-carboxypropyl]uridine in tRNA + S-methyl-5'-thioadenosine + H(+)</text>
        <dbReference type="Rhea" id="RHEA:62432"/>
        <dbReference type="Rhea" id="RHEA-COMP:13339"/>
        <dbReference type="Rhea" id="RHEA-COMP:16092"/>
        <dbReference type="ChEBI" id="CHEBI:15378"/>
        <dbReference type="ChEBI" id="CHEBI:17509"/>
        <dbReference type="ChEBI" id="CHEBI:59789"/>
        <dbReference type="ChEBI" id="CHEBI:65315"/>
        <dbReference type="ChEBI" id="CHEBI:82930"/>
        <dbReference type="EC" id="2.5.1.25"/>
    </reaction>
</comment>
<keyword evidence="5" id="KW-0808">Transferase</keyword>
<evidence type="ECO:0000259" key="18">
    <source>
        <dbReference type="SMART" id="SM01144"/>
    </source>
</evidence>
<dbReference type="SMART" id="SM01144">
    <property type="entry name" value="DTW"/>
    <property type="match status" value="1"/>
</dbReference>
<dbReference type="SMART" id="SM00653">
    <property type="entry name" value="eIF2B_5"/>
    <property type="match status" value="1"/>
</dbReference>
<evidence type="ECO:0000256" key="16">
    <source>
        <dbReference type="ARBA" id="ARBA00048718"/>
    </source>
</evidence>
<evidence type="ECO:0000256" key="9">
    <source>
        <dbReference type="ARBA" id="ARBA00023242"/>
    </source>
</evidence>
<evidence type="ECO:0000256" key="15">
    <source>
        <dbReference type="ARBA" id="ARBA00042508"/>
    </source>
</evidence>
<evidence type="ECO:0000256" key="3">
    <source>
        <dbReference type="ARBA" id="ARBA00012386"/>
    </source>
</evidence>
<evidence type="ECO:0000256" key="11">
    <source>
        <dbReference type="ARBA" id="ARBA00038290"/>
    </source>
</evidence>
<dbReference type="PANTHER" id="PTHR15627:SF8">
    <property type="entry name" value="TRNA-URIDINE AMINOCARBOXYPROPYLTRANSFERASE 1"/>
    <property type="match status" value="1"/>
</dbReference>
<sequence length="504" mass="57468">MADEDLKLDLTGKKKKSKKPIVLDDETSKIDENVVPVVDSEELVLGPKKKKKAPKVPVVDEEHLSEETPEVVVGAGLSNLIDSKNAWPDYTYEELLELVFGIMRERNPELAAGEKKKFVMKPPQVARAGSKKTAFANFAEICRLLKRQPKHVLQFLLAELGTTGSIDGNSCLIVKGRFQQKHIESVLRKYIKEYVACHTCRSSETELTKDTRLFFLECKTCGSRCSVTAIKSGFTAMVGKRAALRRAAEATAGHDPYFQLLKYSWRCSWILSTNFLFQLPIDEMERLKISSVNSLEGLKKQVCSNCGRKRMYFCYSCKVYMPNVEKFVPRLELPIHIDIIKHPREKNSKSTALHCLLLAPSSTTLYESSSVPDYNSPNYEQENTVLVVYSKNASSVDDFVKKRGSIKRLVFLDSTWFQIGGLKLLPQLQHLPIVTLRSYKTKYWRPQRGLTDYHLATIEAIYYALREAFETSSTTKYNGCFDDLLFWFFIFRSKVDKGLLKRKG</sequence>
<dbReference type="GO" id="GO:0005634">
    <property type="term" value="C:nucleus"/>
    <property type="evidence" value="ECO:0007669"/>
    <property type="project" value="UniProtKB-SubCell"/>
</dbReference>
<evidence type="ECO:0000256" key="5">
    <source>
        <dbReference type="ARBA" id="ARBA00022679"/>
    </source>
</evidence>
<evidence type="ECO:0000256" key="12">
    <source>
        <dbReference type="ARBA" id="ARBA00039242"/>
    </source>
</evidence>
<dbReference type="EC" id="2.5.1.25" evidence="3"/>